<reference evidence="4" key="1">
    <citation type="journal article" date="2019" name="Int. J. Syst. Evol. Microbiol.">
        <title>The Global Catalogue of Microorganisms (GCM) 10K type strain sequencing project: providing services to taxonomists for standard genome sequencing and annotation.</title>
        <authorList>
            <consortium name="The Broad Institute Genomics Platform"/>
            <consortium name="The Broad Institute Genome Sequencing Center for Infectious Disease"/>
            <person name="Wu L."/>
            <person name="Ma J."/>
        </authorList>
    </citation>
    <scope>NUCLEOTIDE SEQUENCE [LARGE SCALE GENOMIC DNA]</scope>
    <source>
        <strain evidence="4">JCM 18127</strain>
    </source>
</reference>
<evidence type="ECO:0000259" key="2">
    <source>
        <dbReference type="Pfam" id="PF04909"/>
    </source>
</evidence>
<dbReference type="Gene3D" id="3.20.20.140">
    <property type="entry name" value="Metal-dependent hydrolases"/>
    <property type="match status" value="1"/>
</dbReference>
<feature type="domain" description="Amidohydrolase-related" evidence="2">
    <location>
        <begin position="6"/>
        <end position="302"/>
    </location>
</feature>
<dbReference type="PANTHER" id="PTHR21240">
    <property type="entry name" value="2-AMINO-3-CARBOXYLMUCONATE-6-SEMIALDEHYDE DECARBOXYLASE"/>
    <property type="match status" value="1"/>
</dbReference>
<dbReference type="Proteomes" id="UP001500621">
    <property type="component" value="Unassembled WGS sequence"/>
</dbReference>
<dbReference type="PANTHER" id="PTHR21240:SF28">
    <property type="entry name" value="ISO-OROTATE DECARBOXYLASE (EUROFUNG)"/>
    <property type="match status" value="1"/>
</dbReference>
<sequence>MGGGTDVHQHLWPEPLVEALRARSGPPLLRGWSLHLAGEPVFEVTPRDHDPALRAERELAAGRARVLVSLSTPLGIEELPAGEAEPLLEAWHEGAAALPRPFGHWASVRTPAPGEPHDLEALDRAAAGGAVGLQLGAHLLASPHTLEQHAPLLERCAALGLPVLVHPGPVAAVAGAPGWWPAVAQYPAQLQAAWWAWTAVGRSLLPGLRIAFAAGAGLAPVHHERLAARGGPRRAVDPGVFVDTSSYGHQGIDALVRALGIDAVVLASDRPYAEPADEAVGTQLGEAALHAIARTNPARLLGQLNEGATA</sequence>
<comment type="caution">
    <text evidence="3">The sequence shown here is derived from an EMBL/GenBank/DDBJ whole genome shotgun (WGS) entry which is preliminary data.</text>
</comment>
<dbReference type="Pfam" id="PF04909">
    <property type="entry name" value="Amidohydro_2"/>
    <property type="match status" value="1"/>
</dbReference>
<protein>
    <recommendedName>
        <fullName evidence="2">Amidohydrolase-related domain-containing protein</fullName>
    </recommendedName>
</protein>
<dbReference type="InterPro" id="IPR032465">
    <property type="entry name" value="ACMSD"/>
</dbReference>
<name>A0ABP8WRT4_9ACTN</name>
<dbReference type="InterPro" id="IPR006680">
    <property type="entry name" value="Amidohydro-rel"/>
</dbReference>
<gene>
    <name evidence="3" type="ORF">GCM10023226_34820</name>
</gene>
<evidence type="ECO:0000313" key="4">
    <source>
        <dbReference type="Proteomes" id="UP001500621"/>
    </source>
</evidence>
<dbReference type="EMBL" id="BAABIM010000004">
    <property type="protein sequence ID" value="GAA4693860.1"/>
    <property type="molecule type" value="Genomic_DNA"/>
</dbReference>
<keyword evidence="1" id="KW-0456">Lyase</keyword>
<dbReference type="InterPro" id="IPR032466">
    <property type="entry name" value="Metal_Hydrolase"/>
</dbReference>
<evidence type="ECO:0000313" key="3">
    <source>
        <dbReference type="EMBL" id="GAA4693860.1"/>
    </source>
</evidence>
<keyword evidence="4" id="KW-1185">Reference proteome</keyword>
<evidence type="ECO:0000256" key="1">
    <source>
        <dbReference type="ARBA" id="ARBA00023239"/>
    </source>
</evidence>
<dbReference type="SUPFAM" id="SSF51556">
    <property type="entry name" value="Metallo-dependent hydrolases"/>
    <property type="match status" value="1"/>
</dbReference>
<organism evidence="3 4">
    <name type="scientific">Nocardioides nanhaiensis</name>
    <dbReference type="NCBI Taxonomy" id="1476871"/>
    <lineage>
        <taxon>Bacteria</taxon>
        <taxon>Bacillati</taxon>
        <taxon>Actinomycetota</taxon>
        <taxon>Actinomycetes</taxon>
        <taxon>Propionibacteriales</taxon>
        <taxon>Nocardioidaceae</taxon>
        <taxon>Nocardioides</taxon>
    </lineage>
</organism>
<proteinExistence type="predicted"/>
<accession>A0ABP8WRT4</accession>